<dbReference type="OrthoDB" id="30840at2759"/>
<keyword evidence="2" id="KW-0012">Acyltransferase</keyword>
<dbReference type="EMBL" id="NRDI02000007">
    <property type="protein sequence ID" value="KAI1514736.1"/>
    <property type="molecule type" value="Genomic_DNA"/>
</dbReference>
<organism evidence="6 8">
    <name type="scientific">Pyrenophora tritici-repentis</name>
    <dbReference type="NCBI Taxonomy" id="45151"/>
    <lineage>
        <taxon>Eukaryota</taxon>
        <taxon>Fungi</taxon>
        <taxon>Dikarya</taxon>
        <taxon>Ascomycota</taxon>
        <taxon>Pezizomycotina</taxon>
        <taxon>Dothideomycetes</taxon>
        <taxon>Pleosporomycetidae</taxon>
        <taxon>Pleosporales</taxon>
        <taxon>Pleosporineae</taxon>
        <taxon>Pleosporaceae</taxon>
        <taxon>Pyrenophora</taxon>
    </lineage>
</organism>
<dbReference type="OMA" id="WLEHAAF"/>
<dbReference type="Gene3D" id="3.40.630.30">
    <property type="match status" value="1"/>
</dbReference>
<dbReference type="PANTHER" id="PTHR10908">
    <property type="entry name" value="SEROTONIN N-ACETYLTRANSFERASE"/>
    <property type="match status" value="1"/>
</dbReference>
<dbReference type="AlphaFoldDB" id="A0A2W1CWS5"/>
<reference evidence="8" key="4">
    <citation type="journal article" date="2022" name="Microb. Genom.">
        <title>A global pangenome for the wheat fungal pathogen Pyrenophora tritici-repentis and prediction of effector protein structural homology.</title>
        <authorList>
            <person name="Moolhuijzen P.M."/>
            <person name="See P.T."/>
            <person name="Shi G."/>
            <person name="Powell H.R."/>
            <person name="Cockram J."/>
            <person name="Jorgensen L.N."/>
            <person name="Benslimane H."/>
            <person name="Strelkov S.E."/>
            <person name="Turner J."/>
            <person name="Liu Z."/>
            <person name="Moffat C.S."/>
        </authorList>
    </citation>
    <scope>NUCLEOTIDE SEQUENCE [LARGE SCALE GENOMIC DNA]</scope>
</reference>
<proteinExistence type="predicted"/>
<dbReference type="EMBL" id="NQIK02000002">
    <property type="protein sequence ID" value="KAF7575522.1"/>
    <property type="molecule type" value="Genomic_DNA"/>
</dbReference>
<feature type="region of interest" description="Disordered" evidence="3">
    <location>
        <begin position="1"/>
        <end position="42"/>
    </location>
</feature>
<evidence type="ECO:0000259" key="4">
    <source>
        <dbReference type="PROSITE" id="PS51186"/>
    </source>
</evidence>
<reference evidence="5 7" key="1">
    <citation type="journal article" date="2018" name="BMC Genomics">
        <title>Comparative genomics of the wheat fungal pathogen Pyrenophora tritici-repentis reveals chromosomal variations and genome plasticity.</title>
        <authorList>
            <person name="Moolhuijzen P."/>
            <person name="See P.T."/>
            <person name="Hane J.K."/>
            <person name="Shi G."/>
            <person name="Liu Z."/>
            <person name="Oliver R.P."/>
            <person name="Moffat C.S."/>
        </authorList>
    </citation>
    <scope>NUCLEOTIDE SEQUENCE [LARGE SCALE GENOMIC DNA]</scope>
    <source>
        <strain evidence="5">M4</strain>
    </source>
</reference>
<protein>
    <submittedName>
        <fullName evidence="6">Acetyltransferase</fullName>
    </submittedName>
</protein>
<dbReference type="Proteomes" id="UP000245464">
    <property type="component" value="Chromosome 2"/>
</dbReference>
<evidence type="ECO:0000313" key="7">
    <source>
        <dbReference type="Proteomes" id="UP000245464"/>
    </source>
</evidence>
<sequence length="270" mass="30087">MPRDLLADKKTLDSMPKLSRTPETVASPEPVEQSSNSLVPHRSSHIAQEERLKQMGVRPYASLLNVADLDDCDWLEHAAFDPIEAATREKLEYRLQTCGELCSGLFSSAYPTNSGPLGELIKTRSFPHIDSSDSDRKRVLLAHIISTKAKSPLVTDDAMDYPKDWKTKYQLAPSIGHNEDGQTVCLHSLCVHPNFARKGLGMILLKSYTQRIKDAGVASRIALICRDRYIPFYEKAGFKEVGPSKCQYGGGNWVDMVMDFADSGDDGWDH</sequence>
<dbReference type="GO" id="GO:0005737">
    <property type="term" value="C:cytoplasm"/>
    <property type="evidence" value="ECO:0007669"/>
    <property type="project" value="TreeGrafter"/>
</dbReference>
<evidence type="ECO:0000313" key="5">
    <source>
        <dbReference type="EMBL" id="KAF7575522.1"/>
    </source>
</evidence>
<evidence type="ECO:0000256" key="1">
    <source>
        <dbReference type="ARBA" id="ARBA00022679"/>
    </source>
</evidence>
<reference evidence="6" key="3">
    <citation type="journal article" date="2022" name="bioRxiv">
        <title>A global pangenome for the wheat fungal pathogen Pyrenophora tritici-repentis and prediction of effector protein structural homology.</title>
        <authorList>
            <person name="Moolhuijzen P."/>
            <person name="See P.T."/>
            <person name="Shi G."/>
            <person name="Powell H.R."/>
            <person name="Cockram J."/>
            <person name="Jorgensen L.N."/>
            <person name="Benslimane H."/>
            <person name="Strelkov S.E."/>
            <person name="Turner J."/>
            <person name="Liu Z."/>
            <person name="Moffat C.S."/>
        </authorList>
    </citation>
    <scope>NUCLEOTIDE SEQUENCE</scope>
    <source>
        <strain evidence="6">86-124</strain>
    </source>
</reference>
<dbReference type="GO" id="GO:0004059">
    <property type="term" value="F:aralkylamine N-acetyltransferase activity"/>
    <property type="evidence" value="ECO:0007669"/>
    <property type="project" value="TreeGrafter"/>
</dbReference>
<evidence type="ECO:0000256" key="2">
    <source>
        <dbReference type="ARBA" id="ARBA00023315"/>
    </source>
</evidence>
<dbReference type="InterPro" id="IPR016181">
    <property type="entry name" value="Acyl_CoA_acyltransferase"/>
</dbReference>
<dbReference type="CDD" id="cd04301">
    <property type="entry name" value="NAT_SF"/>
    <property type="match status" value="1"/>
</dbReference>
<accession>A0A2W1CWS5</accession>
<evidence type="ECO:0000313" key="8">
    <source>
        <dbReference type="Proteomes" id="UP000249757"/>
    </source>
</evidence>
<comment type="caution">
    <text evidence="6">The sequence shown here is derived from an EMBL/GenBank/DDBJ whole genome shotgun (WGS) entry which is preliminary data.</text>
</comment>
<dbReference type="PANTHER" id="PTHR10908:SF0">
    <property type="entry name" value="SEROTONIN N-ACETYLTRANSFERASE"/>
    <property type="match status" value="1"/>
</dbReference>
<dbReference type="Proteomes" id="UP000249757">
    <property type="component" value="Unassembled WGS sequence"/>
</dbReference>
<dbReference type="InterPro" id="IPR000182">
    <property type="entry name" value="GNAT_dom"/>
</dbReference>
<dbReference type="SUPFAM" id="SSF55729">
    <property type="entry name" value="Acyl-CoA N-acyltransferases (Nat)"/>
    <property type="match status" value="1"/>
</dbReference>
<dbReference type="Pfam" id="PF13673">
    <property type="entry name" value="Acetyltransf_10"/>
    <property type="match status" value="1"/>
</dbReference>
<feature type="domain" description="N-acetyltransferase" evidence="4">
    <location>
        <begin position="121"/>
        <end position="261"/>
    </location>
</feature>
<keyword evidence="1 5" id="KW-0808">Transferase</keyword>
<evidence type="ECO:0000256" key="3">
    <source>
        <dbReference type="SAM" id="MobiDB-lite"/>
    </source>
</evidence>
<evidence type="ECO:0000313" key="6">
    <source>
        <dbReference type="EMBL" id="KAI1514736.1"/>
    </source>
</evidence>
<dbReference type="PROSITE" id="PS51186">
    <property type="entry name" value="GNAT"/>
    <property type="match status" value="1"/>
</dbReference>
<name>A0A2W1CWS5_9PLEO</name>
<dbReference type="InterPro" id="IPR051635">
    <property type="entry name" value="SNAT-like"/>
</dbReference>
<reference evidence="6" key="2">
    <citation type="submission" date="2021-05" db="EMBL/GenBank/DDBJ databases">
        <authorList>
            <person name="Moolhuijzen P.M."/>
            <person name="Moffat C.S."/>
        </authorList>
    </citation>
    <scope>NUCLEOTIDE SEQUENCE</scope>
    <source>
        <strain evidence="6">86-124</strain>
    </source>
</reference>
<gene>
    <name evidence="6" type="ORF">Ptr86124_006059</name>
    <name evidence="5" type="ORF">PtrM4_071460</name>
</gene>
<feature type="compositionally biased region" description="Basic and acidic residues" evidence="3">
    <location>
        <begin position="1"/>
        <end position="12"/>
    </location>
</feature>
<keyword evidence="8" id="KW-1185">Reference proteome</keyword>